<proteinExistence type="predicted"/>
<organism evidence="1 2">
    <name type="scientific">Trichonephila inaurata madagascariensis</name>
    <dbReference type="NCBI Taxonomy" id="2747483"/>
    <lineage>
        <taxon>Eukaryota</taxon>
        <taxon>Metazoa</taxon>
        <taxon>Ecdysozoa</taxon>
        <taxon>Arthropoda</taxon>
        <taxon>Chelicerata</taxon>
        <taxon>Arachnida</taxon>
        <taxon>Araneae</taxon>
        <taxon>Araneomorphae</taxon>
        <taxon>Entelegynae</taxon>
        <taxon>Araneoidea</taxon>
        <taxon>Nephilidae</taxon>
        <taxon>Trichonephila</taxon>
        <taxon>Trichonephila inaurata</taxon>
    </lineage>
</organism>
<protein>
    <submittedName>
        <fullName evidence="1">Uncharacterized protein</fullName>
    </submittedName>
</protein>
<dbReference type="Proteomes" id="UP000886998">
    <property type="component" value="Unassembled WGS sequence"/>
</dbReference>
<evidence type="ECO:0000313" key="1">
    <source>
        <dbReference type="EMBL" id="GFY49017.1"/>
    </source>
</evidence>
<comment type="caution">
    <text evidence="1">The sequence shown here is derived from an EMBL/GenBank/DDBJ whole genome shotgun (WGS) entry which is preliminary data.</text>
</comment>
<keyword evidence="2" id="KW-1185">Reference proteome</keyword>
<gene>
    <name evidence="1" type="ORF">TNIN_473381</name>
</gene>
<name>A0A8X6XA73_9ARAC</name>
<reference evidence="1" key="1">
    <citation type="submission" date="2020-08" db="EMBL/GenBank/DDBJ databases">
        <title>Multicomponent nature underlies the extraordinary mechanical properties of spider dragline silk.</title>
        <authorList>
            <person name="Kono N."/>
            <person name="Nakamura H."/>
            <person name="Mori M."/>
            <person name="Yoshida Y."/>
            <person name="Ohtoshi R."/>
            <person name="Malay A.D."/>
            <person name="Moran D.A.P."/>
            <person name="Tomita M."/>
            <person name="Numata K."/>
            <person name="Arakawa K."/>
        </authorList>
    </citation>
    <scope>NUCLEOTIDE SEQUENCE</scope>
</reference>
<dbReference type="AlphaFoldDB" id="A0A8X6XA73"/>
<sequence length="90" mass="10821">MGRKKQIPDRWLNYHPMKEWYLDDTCIIPLNVLYQLIKVSKVKLSMQWHVGFLPTQWISIPNLGLVIDITNKQPSYYDPKEFIPKWDRCS</sequence>
<dbReference type="OrthoDB" id="428974at2759"/>
<dbReference type="EMBL" id="BMAV01006770">
    <property type="protein sequence ID" value="GFY49017.1"/>
    <property type="molecule type" value="Genomic_DNA"/>
</dbReference>
<dbReference type="InterPro" id="IPR029021">
    <property type="entry name" value="Prot-tyrosine_phosphatase-like"/>
</dbReference>
<accession>A0A8X6XA73</accession>
<evidence type="ECO:0000313" key="2">
    <source>
        <dbReference type="Proteomes" id="UP000886998"/>
    </source>
</evidence>
<dbReference type="Gene3D" id="3.90.190.10">
    <property type="entry name" value="Protein tyrosine phosphatase superfamily"/>
    <property type="match status" value="1"/>
</dbReference>